<dbReference type="Proteomes" id="UP000033047">
    <property type="component" value="Unassembled WGS sequence"/>
</dbReference>
<protein>
    <submittedName>
        <fullName evidence="1">Uncharacterized protein</fullName>
    </submittedName>
</protein>
<comment type="caution">
    <text evidence="1">The sequence shown here is derived from an EMBL/GenBank/DDBJ whole genome shotgun (WGS) entry which is preliminary data.</text>
</comment>
<organism evidence="1 2">
    <name type="scientific">Parabacteroides goldsteinii DSM 19448 = WAL 12034</name>
    <dbReference type="NCBI Taxonomy" id="927665"/>
    <lineage>
        <taxon>Bacteria</taxon>
        <taxon>Pseudomonadati</taxon>
        <taxon>Bacteroidota</taxon>
        <taxon>Bacteroidia</taxon>
        <taxon>Bacteroidales</taxon>
        <taxon>Tannerellaceae</taxon>
        <taxon>Parabacteroides</taxon>
    </lineage>
</organism>
<accession>A0A0F5JHR2</accession>
<dbReference type="PATRIC" id="fig|927665.4.peg.1791"/>
<gene>
    <name evidence="1" type="ORF">HMPREF1535_01752</name>
</gene>
<evidence type="ECO:0000313" key="1">
    <source>
        <dbReference type="EMBL" id="KKB57100.1"/>
    </source>
</evidence>
<sequence>MKKSSCIIQNLRYTPPCFNYATIITHYLLRAINKGYTRFNNHPEI</sequence>
<reference evidence="1 2" key="1">
    <citation type="submission" date="2013-04" db="EMBL/GenBank/DDBJ databases">
        <title>The Genome Sequence of Parabacteroides goldsteinii DSM 19448.</title>
        <authorList>
            <consortium name="The Broad Institute Genomics Platform"/>
            <person name="Earl A."/>
            <person name="Ward D."/>
            <person name="Feldgarden M."/>
            <person name="Gevers D."/>
            <person name="Martens E."/>
            <person name="Sakamoto M."/>
            <person name="Benno Y."/>
            <person name="Song Y."/>
            <person name="Liu C."/>
            <person name="Lee J."/>
            <person name="Bolanos M."/>
            <person name="Vaisanen M.L."/>
            <person name="Finegold S.M."/>
            <person name="Walker B."/>
            <person name="Young S."/>
            <person name="Zeng Q."/>
            <person name="Gargeya S."/>
            <person name="Fitzgerald M."/>
            <person name="Haas B."/>
            <person name="Abouelleil A."/>
            <person name="Allen A.W."/>
            <person name="Alvarado L."/>
            <person name="Arachchi H.M."/>
            <person name="Berlin A.M."/>
            <person name="Chapman S.B."/>
            <person name="Gainer-Dewar J."/>
            <person name="Goldberg J."/>
            <person name="Griggs A."/>
            <person name="Gujja S."/>
            <person name="Hansen M."/>
            <person name="Howarth C."/>
            <person name="Imamovic A."/>
            <person name="Ireland A."/>
            <person name="Larimer J."/>
            <person name="McCowan C."/>
            <person name="Murphy C."/>
            <person name="Pearson M."/>
            <person name="Poon T.W."/>
            <person name="Priest M."/>
            <person name="Roberts A."/>
            <person name="Saif S."/>
            <person name="Shea T."/>
            <person name="Sisk P."/>
            <person name="Sykes S."/>
            <person name="Wortman J."/>
            <person name="Nusbaum C."/>
            <person name="Birren B."/>
        </authorList>
    </citation>
    <scope>NUCLEOTIDE SEQUENCE [LARGE SCALE GENOMIC DNA]</scope>
    <source>
        <strain evidence="1 2">DSM 19448</strain>
    </source>
</reference>
<dbReference type="EMBL" id="AQHV01000010">
    <property type="protein sequence ID" value="KKB57100.1"/>
    <property type="molecule type" value="Genomic_DNA"/>
</dbReference>
<proteinExistence type="predicted"/>
<name>A0A0F5JHR2_9BACT</name>
<dbReference type="HOGENOM" id="CLU_214453_0_0_10"/>
<dbReference type="AlphaFoldDB" id="A0A0F5JHR2"/>
<evidence type="ECO:0000313" key="2">
    <source>
        <dbReference type="Proteomes" id="UP000033047"/>
    </source>
</evidence>